<dbReference type="InterPro" id="IPR010321">
    <property type="entry name" value="DUF922"/>
</dbReference>
<protein>
    <recommendedName>
        <fullName evidence="3">Secreted Zn-dependent protease</fullName>
    </recommendedName>
</protein>
<proteinExistence type="predicted"/>
<gene>
    <name evidence="1" type="ORF">HNP38_000591</name>
</gene>
<dbReference type="Proteomes" id="UP000592180">
    <property type="component" value="Unassembled WGS sequence"/>
</dbReference>
<accession>A0A840K7U5</accession>
<evidence type="ECO:0000313" key="1">
    <source>
        <dbReference type="EMBL" id="MBB4805319.1"/>
    </source>
</evidence>
<evidence type="ECO:0008006" key="3">
    <source>
        <dbReference type="Google" id="ProtNLM"/>
    </source>
</evidence>
<dbReference type="AlphaFoldDB" id="A0A840K7U5"/>
<name>A0A840K7U5_9FLAO</name>
<dbReference type="RefSeq" id="WP_184184193.1">
    <property type="nucleotide sequence ID" value="NZ_JACHLE010000001.1"/>
</dbReference>
<sequence length="178" mass="21185">MKWIFLVSFLITNFLFAQRIVWKEDVKLNWDNFKSKINNQRGSNVIAYTNCGWVYSVVKSTNPKSPVKIKIETVFNEDKSWKDDQRTSDYVLNHEQKHFDIAEIYARKLRKEVGEKIRTSGDFNKKFQGIYNRILSDYKSFQSTYDKETQHGMDPEKQTEYNRIIAEELENLKSYKAS</sequence>
<organism evidence="1 2">
    <name type="scientific">Chryseobacterium defluvii</name>
    <dbReference type="NCBI Taxonomy" id="160396"/>
    <lineage>
        <taxon>Bacteria</taxon>
        <taxon>Pseudomonadati</taxon>
        <taxon>Bacteroidota</taxon>
        <taxon>Flavobacteriia</taxon>
        <taxon>Flavobacteriales</taxon>
        <taxon>Weeksellaceae</taxon>
        <taxon>Chryseobacterium group</taxon>
        <taxon>Chryseobacterium</taxon>
    </lineage>
</organism>
<evidence type="ECO:0000313" key="2">
    <source>
        <dbReference type="Proteomes" id="UP000592180"/>
    </source>
</evidence>
<comment type="caution">
    <text evidence="1">The sequence shown here is derived from an EMBL/GenBank/DDBJ whole genome shotgun (WGS) entry which is preliminary data.</text>
</comment>
<reference evidence="1 2" key="1">
    <citation type="submission" date="2020-08" db="EMBL/GenBank/DDBJ databases">
        <title>Functional genomics of gut bacteria from endangered species of beetles.</title>
        <authorList>
            <person name="Carlos-Shanley C."/>
        </authorList>
    </citation>
    <scope>NUCLEOTIDE SEQUENCE [LARGE SCALE GENOMIC DNA]</scope>
    <source>
        <strain evidence="1 2">S00151</strain>
    </source>
</reference>
<dbReference type="EMBL" id="JACHLE010000001">
    <property type="protein sequence ID" value="MBB4805319.1"/>
    <property type="molecule type" value="Genomic_DNA"/>
</dbReference>
<keyword evidence="2" id="KW-1185">Reference proteome</keyword>
<dbReference type="Pfam" id="PF06037">
    <property type="entry name" value="DUF922"/>
    <property type="match status" value="1"/>
</dbReference>